<dbReference type="InterPro" id="IPR054839">
    <property type="entry name" value="puhB_PGC"/>
</dbReference>
<sequence length="224" mass="24284">MTMHPNSPEHDLEPVPGLPAQLPVGEKILWQGAPDGSLVARRVLKSHWIAGYFGVLLIWTLVSGFLDGRPLGAIAFSGGAVFVMCAIVMGLIELFAWGVQKTTLYTITNKRIVMRIGVALSATFNLPFSQVVSADMRKDAKGHGDISLVMKPGHRLSFLVFWPHVRGWHAGNMVPQLVCLKRVEDVAAILGRQLSLSSARVPLQAVDQRPENAFVNGASTVAAE</sequence>
<gene>
    <name evidence="3" type="ORF">JM93_02655</name>
</gene>
<keyword evidence="1" id="KW-0472">Membrane</keyword>
<organism evidence="3 4">
    <name type="scientific">Roseibium hamelinense</name>
    <dbReference type="NCBI Taxonomy" id="150831"/>
    <lineage>
        <taxon>Bacteria</taxon>
        <taxon>Pseudomonadati</taxon>
        <taxon>Pseudomonadota</taxon>
        <taxon>Alphaproteobacteria</taxon>
        <taxon>Hyphomicrobiales</taxon>
        <taxon>Stappiaceae</taxon>
        <taxon>Roseibium</taxon>
    </lineage>
</organism>
<protein>
    <submittedName>
        <fullName evidence="3">PH (Pleckstrin Homology) domain-containing protein</fullName>
    </submittedName>
</protein>
<keyword evidence="4" id="KW-1185">Reference proteome</keyword>
<keyword evidence="1" id="KW-1133">Transmembrane helix</keyword>
<reference evidence="3 4" key="1">
    <citation type="submission" date="2019-07" db="EMBL/GenBank/DDBJ databases">
        <title>Genomic Encyclopedia of Archaeal and Bacterial Type Strains, Phase II (KMG-II): from individual species to whole genera.</title>
        <authorList>
            <person name="Goeker M."/>
        </authorList>
    </citation>
    <scope>NUCLEOTIDE SEQUENCE [LARGE SCALE GENOMIC DNA]</scope>
    <source>
        <strain evidence="3 4">ATCC BAA-252</strain>
    </source>
</reference>
<dbReference type="InterPro" id="IPR005182">
    <property type="entry name" value="YdbS-like_PH"/>
</dbReference>
<dbReference type="RefSeq" id="WP_244300837.1">
    <property type="nucleotide sequence ID" value="NZ_SMLY01000083.1"/>
</dbReference>
<feature type="transmembrane region" description="Helical" evidence="1">
    <location>
        <begin position="112"/>
        <end position="132"/>
    </location>
</feature>
<feature type="transmembrane region" description="Helical" evidence="1">
    <location>
        <begin position="48"/>
        <end position="66"/>
    </location>
</feature>
<dbReference type="Proteomes" id="UP000320593">
    <property type="component" value="Unassembled WGS sequence"/>
</dbReference>
<evidence type="ECO:0000313" key="4">
    <source>
        <dbReference type="Proteomes" id="UP000320593"/>
    </source>
</evidence>
<keyword evidence="1" id="KW-0812">Transmembrane</keyword>
<comment type="caution">
    <text evidence="3">The sequence shown here is derived from an EMBL/GenBank/DDBJ whole genome shotgun (WGS) entry which is preliminary data.</text>
</comment>
<feature type="transmembrane region" description="Helical" evidence="1">
    <location>
        <begin position="73"/>
        <end position="92"/>
    </location>
</feature>
<name>A0A562SY99_9HYPH</name>
<evidence type="ECO:0000256" key="1">
    <source>
        <dbReference type="SAM" id="Phobius"/>
    </source>
</evidence>
<feature type="domain" description="YdbS-like PH" evidence="2">
    <location>
        <begin position="102"/>
        <end position="155"/>
    </location>
</feature>
<dbReference type="EMBL" id="VLLF01000006">
    <property type="protein sequence ID" value="TWI85948.1"/>
    <property type="molecule type" value="Genomic_DNA"/>
</dbReference>
<dbReference type="Pfam" id="PF03703">
    <property type="entry name" value="bPH_2"/>
    <property type="match status" value="1"/>
</dbReference>
<proteinExistence type="predicted"/>
<dbReference type="NCBIfam" id="NF040894">
    <property type="entry name" value="puhB_PGC"/>
    <property type="match status" value="1"/>
</dbReference>
<dbReference type="AlphaFoldDB" id="A0A562SY99"/>
<accession>A0A562SY99</accession>
<evidence type="ECO:0000313" key="3">
    <source>
        <dbReference type="EMBL" id="TWI85948.1"/>
    </source>
</evidence>
<evidence type="ECO:0000259" key="2">
    <source>
        <dbReference type="Pfam" id="PF03703"/>
    </source>
</evidence>